<organism evidence="1 2">
    <name type="scientific">Candolleomyces eurysporus</name>
    <dbReference type="NCBI Taxonomy" id="2828524"/>
    <lineage>
        <taxon>Eukaryota</taxon>
        <taxon>Fungi</taxon>
        <taxon>Dikarya</taxon>
        <taxon>Basidiomycota</taxon>
        <taxon>Agaricomycotina</taxon>
        <taxon>Agaricomycetes</taxon>
        <taxon>Agaricomycetidae</taxon>
        <taxon>Agaricales</taxon>
        <taxon>Agaricineae</taxon>
        <taxon>Psathyrellaceae</taxon>
        <taxon>Candolleomyces</taxon>
    </lineage>
</organism>
<name>A0A9W8MBT9_9AGAR</name>
<keyword evidence="2" id="KW-1185">Reference proteome</keyword>
<comment type="caution">
    <text evidence="1">The sequence shown here is derived from an EMBL/GenBank/DDBJ whole genome shotgun (WGS) entry which is preliminary data.</text>
</comment>
<dbReference type="AlphaFoldDB" id="A0A9W8MBT9"/>
<accession>A0A9W8MBT9</accession>
<feature type="non-terminal residue" evidence="1">
    <location>
        <position position="89"/>
    </location>
</feature>
<evidence type="ECO:0000313" key="2">
    <source>
        <dbReference type="Proteomes" id="UP001140091"/>
    </source>
</evidence>
<evidence type="ECO:0000313" key="1">
    <source>
        <dbReference type="EMBL" id="KAJ2926255.1"/>
    </source>
</evidence>
<dbReference type="EMBL" id="JANBPK010001072">
    <property type="protein sequence ID" value="KAJ2926255.1"/>
    <property type="molecule type" value="Genomic_DNA"/>
</dbReference>
<sequence length="89" mass="10074">MSLMPLMNVVCVLVDHNRQLLGSYFEVQIEDRATIMGLKNRVKEAAAPHLLHVGALDLVVLRPTDSSALMVEEDELQAKVEEIYERKKN</sequence>
<protein>
    <submittedName>
        <fullName evidence="1">Uncharacterized protein</fullName>
    </submittedName>
</protein>
<reference evidence="1" key="1">
    <citation type="submission" date="2022-06" db="EMBL/GenBank/DDBJ databases">
        <title>Genome Sequence of Candolleomyces eurysporus.</title>
        <authorList>
            <person name="Buettner E."/>
        </authorList>
    </citation>
    <scope>NUCLEOTIDE SEQUENCE</scope>
    <source>
        <strain evidence="1">VTCC 930004</strain>
    </source>
</reference>
<gene>
    <name evidence="1" type="ORF">H1R20_g10850</name>
</gene>
<proteinExistence type="predicted"/>
<dbReference type="Proteomes" id="UP001140091">
    <property type="component" value="Unassembled WGS sequence"/>
</dbReference>